<reference evidence="10" key="1">
    <citation type="journal article" date="2020" name="Stud. Mycol.">
        <title>101 Dothideomycetes genomes: a test case for predicting lifestyles and emergence of pathogens.</title>
        <authorList>
            <person name="Haridas S."/>
            <person name="Albert R."/>
            <person name="Binder M."/>
            <person name="Bloem J."/>
            <person name="Labutti K."/>
            <person name="Salamov A."/>
            <person name="Andreopoulos B."/>
            <person name="Baker S."/>
            <person name="Barry K."/>
            <person name="Bills G."/>
            <person name="Bluhm B."/>
            <person name="Cannon C."/>
            <person name="Castanera R."/>
            <person name="Culley D."/>
            <person name="Daum C."/>
            <person name="Ezra D."/>
            <person name="Gonzalez J."/>
            <person name="Henrissat B."/>
            <person name="Kuo A."/>
            <person name="Liang C."/>
            <person name="Lipzen A."/>
            <person name="Lutzoni F."/>
            <person name="Magnuson J."/>
            <person name="Mondo S."/>
            <person name="Nolan M."/>
            <person name="Ohm R."/>
            <person name="Pangilinan J."/>
            <person name="Park H.-J."/>
            <person name="Ramirez L."/>
            <person name="Alfaro M."/>
            <person name="Sun H."/>
            <person name="Tritt A."/>
            <person name="Yoshinaga Y."/>
            <person name="Zwiers L.-H."/>
            <person name="Turgeon B."/>
            <person name="Goodwin S."/>
            <person name="Spatafora J."/>
            <person name="Crous P."/>
            <person name="Grigoriev I."/>
        </authorList>
    </citation>
    <scope>NUCLEOTIDE SEQUENCE</scope>
    <source>
        <strain evidence="10">CBS 107.79</strain>
    </source>
</reference>
<evidence type="ECO:0000256" key="2">
    <source>
        <dbReference type="ARBA" id="ARBA00022679"/>
    </source>
</evidence>
<dbReference type="GO" id="GO:0004674">
    <property type="term" value="F:protein serine/threonine kinase activity"/>
    <property type="evidence" value="ECO:0007669"/>
    <property type="project" value="UniProtKB-EC"/>
</dbReference>
<feature type="compositionally biased region" description="Polar residues" evidence="8">
    <location>
        <begin position="1345"/>
        <end position="1362"/>
    </location>
</feature>
<dbReference type="EC" id="2.7.11.1" evidence="1"/>
<dbReference type="PROSITE" id="PS00107">
    <property type="entry name" value="PROTEIN_KINASE_ATP"/>
    <property type="match status" value="1"/>
</dbReference>
<keyword evidence="5 7" id="KW-0067">ATP-binding</keyword>
<feature type="region of interest" description="Disordered" evidence="8">
    <location>
        <begin position="478"/>
        <end position="506"/>
    </location>
</feature>
<feature type="binding site" evidence="7">
    <location>
        <position position="97"/>
    </location>
    <ligand>
        <name>ATP</name>
        <dbReference type="ChEBI" id="CHEBI:30616"/>
    </ligand>
</feature>
<dbReference type="InterPro" id="IPR011989">
    <property type="entry name" value="ARM-like"/>
</dbReference>
<keyword evidence="4 7" id="KW-0547">Nucleotide-binding</keyword>
<feature type="compositionally biased region" description="Gly residues" evidence="8">
    <location>
        <begin position="1450"/>
        <end position="1466"/>
    </location>
</feature>
<dbReference type="OrthoDB" id="8693905at2759"/>
<dbReference type="PANTHER" id="PTHR48012">
    <property type="entry name" value="STERILE20-LIKE KINASE, ISOFORM B-RELATED"/>
    <property type="match status" value="1"/>
</dbReference>
<feature type="region of interest" description="Disordered" evidence="8">
    <location>
        <begin position="1340"/>
        <end position="1481"/>
    </location>
</feature>
<dbReference type="InterPro" id="IPR016024">
    <property type="entry name" value="ARM-type_fold"/>
</dbReference>
<dbReference type="Pfam" id="PF00069">
    <property type="entry name" value="Pkinase"/>
    <property type="match status" value="1"/>
</dbReference>
<dbReference type="PANTHER" id="PTHR48012:SF26">
    <property type="entry name" value="SERINE_THREONINE-PROTEIN KINASE DDB_G0283821-RELATED"/>
    <property type="match status" value="1"/>
</dbReference>
<dbReference type="InterPro" id="IPR050629">
    <property type="entry name" value="STE20/SPS1-PAK"/>
</dbReference>
<dbReference type="InterPro" id="IPR008271">
    <property type="entry name" value="Ser/Thr_kinase_AS"/>
</dbReference>
<dbReference type="FunFam" id="1.10.510.10:FF:000946">
    <property type="entry name" value="Probable serine/threonine-protein kinase DDB_G0284251"/>
    <property type="match status" value="1"/>
</dbReference>
<feature type="region of interest" description="Disordered" evidence="8">
    <location>
        <begin position="1308"/>
        <end position="1327"/>
    </location>
</feature>
<feature type="compositionally biased region" description="Polar residues" evidence="8">
    <location>
        <begin position="607"/>
        <end position="628"/>
    </location>
</feature>
<keyword evidence="2" id="KW-0808">Transferase</keyword>
<dbReference type="SMART" id="SM00220">
    <property type="entry name" value="S_TKc"/>
    <property type="match status" value="1"/>
</dbReference>
<evidence type="ECO:0000256" key="7">
    <source>
        <dbReference type="PROSITE-ProRule" id="PRU10141"/>
    </source>
</evidence>
<feature type="region of interest" description="Disordered" evidence="8">
    <location>
        <begin position="587"/>
        <end position="635"/>
    </location>
</feature>
<dbReference type="SUPFAM" id="SSF56112">
    <property type="entry name" value="Protein kinase-like (PK-like)"/>
    <property type="match status" value="1"/>
</dbReference>
<feature type="compositionally biased region" description="Low complexity" evidence="8">
    <location>
        <begin position="478"/>
        <end position="492"/>
    </location>
</feature>
<feature type="domain" description="Protein kinase" evidence="9">
    <location>
        <begin position="68"/>
        <end position="320"/>
    </location>
</feature>
<proteinExistence type="inferred from homology"/>
<evidence type="ECO:0000256" key="8">
    <source>
        <dbReference type="SAM" id="MobiDB-lite"/>
    </source>
</evidence>
<feature type="compositionally biased region" description="Basic and acidic residues" evidence="8">
    <location>
        <begin position="42"/>
        <end position="54"/>
    </location>
</feature>
<name>A0A6A5USG8_9PLEO</name>
<dbReference type="CDD" id="cd06627">
    <property type="entry name" value="STKc_Cdc7_like"/>
    <property type="match status" value="1"/>
</dbReference>
<dbReference type="Gene3D" id="1.10.510.10">
    <property type="entry name" value="Transferase(Phosphotransferase) domain 1"/>
    <property type="match status" value="1"/>
</dbReference>
<evidence type="ECO:0000259" key="9">
    <source>
        <dbReference type="PROSITE" id="PS50011"/>
    </source>
</evidence>
<evidence type="ECO:0000256" key="6">
    <source>
        <dbReference type="ARBA" id="ARBA00025754"/>
    </source>
</evidence>
<dbReference type="Proteomes" id="UP000800036">
    <property type="component" value="Unassembled WGS sequence"/>
</dbReference>
<feature type="compositionally biased region" description="Basic and acidic residues" evidence="8">
    <location>
        <begin position="1471"/>
        <end position="1481"/>
    </location>
</feature>
<feature type="region of interest" description="Disordered" evidence="8">
    <location>
        <begin position="1"/>
        <end position="59"/>
    </location>
</feature>
<comment type="similarity">
    <text evidence="6">Belongs to the protein kinase superfamily. STE Ser/Thr protein kinase family.</text>
</comment>
<feature type="compositionally biased region" description="Low complexity" evidence="8">
    <location>
        <begin position="1"/>
        <end position="23"/>
    </location>
</feature>
<organism evidence="10 11">
    <name type="scientific">Bimuria novae-zelandiae CBS 107.79</name>
    <dbReference type="NCBI Taxonomy" id="1447943"/>
    <lineage>
        <taxon>Eukaryota</taxon>
        <taxon>Fungi</taxon>
        <taxon>Dikarya</taxon>
        <taxon>Ascomycota</taxon>
        <taxon>Pezizomycotina</taxon>
        <taxon>Dothideomycetes</taxon>
        <taxon>Pleosporomycetidae</taxon>
        <taxon>Pleosporales</taxon>
        <taxon>Massarineae</taxon>
        <taxon>Didymosphaeriaceae</taxon>
        <taxon>Bimuria</taxon>
    </lineage>
</organism>
<dbReference type="GO" id="GO:0046872">
    <property type="term" value="F:metal ion binding"/>
    <property type="evidence" value="ECO:0007669"/>
    <property type="project" value="UniProtKB-KW"/>
</dbReference>
<dbReference type="InterPro" id="IPR017441">
    <property type="entry name" value="Protein_kinase_ATP_BS"/>
</dbReference>
<gene>
    <name evidence="10" type="ORF">BU23DRAFT_482978</name>
</gene>
<dbReference type="PROSITE" id="PS50011">
    <property type="entry name" value="PROTEIN_KINASE_DOM"/>
    <property type="match status" value="1"/>
</dbReference>
<evidence type="ECO:0000256" key="3">
    <source>
        <dbReference type="ARBA" id="ARBA00022723"/>
    </source>
</evidence>
<dbReference type="SUPFAM" id="SSF48371">
    <property type="entry name" value="ARM repeat"/>
    <property type="match status" value="1"/>
</dbReference>
<dbReference type="GO" id="GO:0005524">
    <property type="term" value="F:ATP binding"/>
    <property type="evidence" value="ECO:0007669"/>
    <property type="project" value="UniProtKB-UniRule"/>
</dbReference>
<evidence type="ECO:0000256" key="4">
    <source>
        <dbReference type="ARBA" id="ARBA00022741"/>
    </source>
</evidence>
<accession>A0A6A5USG8</accession>
<evidence type="ECO:0000256" key="5">
    <source>
        <dbReference type="ARBA" id="ARBA00022840"/>
    </source>
</evidence>
<feature type="compositionally biased region" description="Gly residues" evidence="8">
    <location>
        <begin position="1401"/>
        <end position="1411"/>
    </location>
</feature>
<evidence type="ECO:0000256" key="1">
    <source>
        <dbReference type="ARBA" id="ARBA00012513"/>
    </source>
</evidence>
<dbReference type="InterPro" id="IPR000719">
    <property type="entry name" value="Prot_kinase_dom"/>
</dbReference>
<sequence>MVSHPGSRAAHAHSSSRSSQHSANGPAGHHKKHSSSSSNRAPSRDGNHNRREGTAQRAAQDVAGLKDFQLGELLGKGAHGSVFRALNWGTGETVAIKQVKLETLGQADLKTIMLEIDLLKSLTHPNIVKYKGSVKSAESLYIILEFCENGSLHSVCKKFGKFPEPLVGLFMSQVLQGLLYLHEQGVIHRDIKGANILTTKEGLVKLADFGVATNVKQSGLDEAHVVGTPYWMAPEVIEMTGATTASDIWSVGCTIIELIDGKPPYHHLQPMQALFRIVHDDHPPIPGSVSNALRDFLMECFQKNANLRIDARRLLQHKWILSTKRTAPDVASTSPEFNQAVNQIQQYNERLDSEPALRRTSAVAPPPRRVPVSVNLNIPKQRPTADSFRSPEFDRDDNWDDDFAESISPRAFHQPHLKPQDNFGGLFSSDKLKAIASVMDEPSTFDGEATVKSPLNLQHLRGLPSVFVPGDVVRASSTRVRASTSRSTSTSTITEEPPERHEGQPKTAFLRSVPKIMQPPRTQVAAMARPSQMFRENSIEDYSDLTIADESAFELKLKAMQIANPPSMFPQETKRVPSPADTFLPKLFHPNDLKTAPKSTRDARSNGARQRSISSISTRKMQRSQSEIEMQKYAEDDRDDFSDVFGDIKSGRAESDSGSEHSSLAVITSKMSSSFILADDDDLDPFANMDEGLENINLENNVMRDRDDRLTKQTEILVGDLKINQPDVDLLKIADQLLEVLYESPEKRSIVLRSHGMLPILEILREIPPNELVLPLLKIINLIIHEDAESQESLSMLGGIPTICTFASKKYPSDIRKEAAAFVRQMYQTSTLTLQIFVGCGGINVLVDFLEEDIDEERDLVLIGVNGVWNVFELQGSAPKNDFCRLLSRNSVLYPLSLVLNRVINERDEVAQLIQRRIVSIFLIFSQAESFVKELVADRMILKRVLKDLPKMSPVHQVTMLKFIKNLSMLSSTHEALQNSNAIDTLIELFRNTQNQANHREISNQVLNTMYNLCRHNKSRQEEAALSDIIPLLKDVVNDGGPLKEFALPILCELAHSGKVARKMLWDAKGLQFYISMLSDRNWQVTALDAIFVWLQEETARVEQYLLSSNFSTAIITSYTSPELSQSNFENMLEPLQKLVRLSPPIAASLAVPEIFSRTVQKLGHKDAVTRLNLLRILDAICYATEDECTLIRQFGVYDTIVHLSEHDHAVLVRQMAGELVRACDSVSKRSTSRASGFRRPASSSGTRAGSGSSTGSTLVSGMTPPTPNSLKAAFVMPPVPLMPPTPTMLGGGRDRITRSQSTAGIWDLQEEGPSPKPPLTRSSTTGLNVLSASSPVMMAAARTPHSSRPPSRDTTGLSRVASSEKDSPSTSSKAASRLPKARQGRLSEAVSRRRQSQASQGGGGGGGGGEENQTPSAPATPLPRLQIVRRRRETSGGEMSTFGPNTSSGTGGGGSSGTGNSGGNAGNAESTRERRGAQMD</sequence>
<evidence type="ECO:0000313" key="11">
    <source>
        <dbReference type="Proteomes" id="UP000800036"/>
    </source>
</evidence>
<keyword evidence="11" id="KW-1185">Reference proteome</keyword>
<feature type="compositionally biased region" description="Low complexity" evidence="8">
    <location>
        <begin position="1243"/>
        <end position="1264"/>
    </location>
</feature>
<dbReference type="GO" id="GO:0005737">
    <property type="term" value="C:cytoplasm"/>
    <property type="evidence" value="ECO:0007669"/>
    <property type="project" value="TreeGrafter"/>
</dbReference>
<dbReference type="Gene3D" id="1.25.10.10">
    <property type="entry name" value="Leucine-rich Repeat Variant"/>
    <property type="match status" value="2"/>
</dbReference>
<feature type="region of interest" description="Disordered" evidence="8">
    <location>
        <begin position="1231"/>
        <end position="1272"/>
    </location>
</feature>
<dbReference type="PROSITE" id="PS00108">
    <property type="entry name" value="PROTEIN_KINASE_ST"/>
    <property type="match status" value="1"/>
</dbReference>
<keyword evidence="3" id="KW-0479">Metal-binding</keyword>
<protein>
    <recommendedName>
        <fullName evidence="1">non-specific serine/threonine protein kinase</fullName>
        <ecNumber evidence="1">2.7.11.1</ecNumber>
    </recommendedName>
</protein>
<dbReference type="InterPro" id="IPR011009">
    <property type="entry name" value="Kinase-like_dom_sf"/>
</dbReference>
<evidence type="ECO:0000313" key="10">
    <source>
        <dbReference type="EMBL" id="KAF1967604.1"/>
    </source>
</evidence>
<dbReference type="EMBL" id="ML976730">
    <property type="protein sequence ID" value="KAF1967604.1"/>
    <property type="molecule type" value="Genomic_DNA"/>
</dbReference>